<accession>A0AAV5EX61</accession>
<proteinExistence type="predicted"/>
<reference evidence="2" key="1">
    <citation type="journal article" date="2018" name="DNA Res.">
        <title>Multiple hybrid de novo genome assembly of finger millet, an orphan allotetraploid crop.</title>
        <authorList>
            <person name="Hatakeyama M."/>
            <person name="Aluri S."/>
            <person name="Balachadran M.T."/>
            <person name="Sivarajan S.R."/>
            <person name="Patrignani A."/>
            <person name="Gruter S."/>
            <person name="Poveda L."/>
            <person name="Shimizu-Inatsugi R."/>
            <person name="Baeten J."/>
            <person name="Francoijs K.J."/>
            <person name="Nataraja K.N."/>
            <person name="Reddy Y.A.N."/>
            <person name="Phadnis S."/>
            <person name="Ravikumar R.L."/>
            <person name="Schlapbach R."/>
            <person name="Sreeman S.M."/>
            <person name="Shimizu K.K."/>
        </authorList>
    </citation>
    <scope>NUCLEOTIDE SEQUENCE</scope>
</reference>
<gene>
    <name evidence="2" type="primary">gb16039</name>
    <name evidence="2" type="ORF">PR202_gb16039</name>
</gene>
<dbReference type="AlphaFoldDB" id="A0AAV5EX61"/>
<name>A0AAV5EX61_ELECO</name>
<evidence type="ECO:0000313" key="3">
    <source>
        <dbReference type="Proteomes" id="UP001054889"/>
    </source>
</evidence>
<reference evidence="2" key="2">
    <citation type="submission" date="2021-12" db="EMBL/GenBank/DDBJ databases">
        <title>Resequencing data analysis of finger millet.</title>
        <authorList>
            <person name="Hatakeyama M."/>
            <person name="Aluri S."/>
            <person name="Balachadran M.T."/>
            <person name="Sivarajan S.R."/>
            <person name="Poveda L."/>
            <person name="Shimizu-Inatsugi R."/>
            <person name="Schlapbach R."/>
            <person name="Sreeman S.M."/>
            <person name="Shimizu K.K."/>
        </authorList>
    </citation>
    <scope>NUCLEOTIDE SEQUENCE</scope>
</reference>
<organism evidence="2 3">
    <name type="scientific">Eleusine coracana subsp. coracana</name>
    <dbReference type="NCBI Taxonomy" id="191504"/>
    <lineage>
        <taxon>Eukaryota</taxon>
        <taxon>Viridiplantae</taxon>
        <taxon>Streptophyta</taxon>
        <taxon>Embryophyta</taxon>
        <taxon>Tracheophyta</taxon>
        <taxon>Spermatophyta</taxon>
        <taxon>Magnoliopsida</taxon>
        <taxon>Liliopsida</taxon>
        <taxon>Poales</taxon>
        <taxon>Poaceae</taxon>
        <taxon>PACMAD clade</taxon>
        <taxon>Chloridoideae</taxon>
        <taxon>Cynodonteae</taxon>
        <taxon>Eleusininae</taxon>
        <taxon>Eleusine</taxon>
    </lineage>
</organism>
<feature type="region of interest" description="Disordered" evidence="1">
    <location>
        <begin position="128"/>
        <end position="149"/>
    </location>
</feature>
<comment type="caution">
    <text evidence="2">The sequence shown here is derived from an EMBL/GenBank/DDBJ whole genome shotgun (WGS) entry which is preliminary data.</text>
</comment>
<dbReference type="Proteomes" id="UP001054889">
    <property type="component" value="Unassembled WGS sequence"/>
</dbReference>
<protein>
    <submittedName>
        <fullName evidence="2">Uncharacterized protein</fullName>
    </submittedName>
</protein>
<sequence>MPQNVPDVVTSFCPHHGWTNYARHNTGSDSPLGEHTFVMASPRHAILPSPEYTPATPLYTPTPVEPLEFLLRGTIAARRGAPLFCMSTGGGYSSMTTTAPLVFNEHELAPPPPPPSTTVAANRHPGMRRNMIPTGHIPEINARPLPARR</sequence>
<dbReference type="EMBL" id="BQKI01000080">
    <property type="protein sequence ID" value="GJN27969.1"/>
    <property type="molecule type" value="Genomic_DNA"/>
</dbReference>
<evidence type="ECO:0000256" key="1">
    <source>
        <dbReference type="SAM" id="MobiDB-lite"/>
    </source>
</evidence>
<keyword evidence="3" id="KW-1185">Reference proteome</keyword>
<evidence type="ECO:0000313" key="2">
    <source>
        <dbReference type="EMBL" id="GJN27969.1"/>
    </source>
</evidence>